<dbReference type="InterPro" id="IPR050237">
    <property type="entry name" value="ATP-dep_AMP-bd_enzyme"/>
</dbReference>
<dbReference type="Proteomes" id="UP001206639">
    <property type="component" value="Unassembled WGS sequence"/>
</dbReference>
<dbReference type="InterPro" id="IPR042099">
    <property type="entry name" value="ANL_N_sf"/>
</dbReference>
<dbReference type="Gene3D" id="3.40.50.12780">
    <property type="entry name" value="N-terminal domain of ligase-like"/>
    <property type="match status" value="1"/>
</dbReference>
<dbReference type="InterPro" id="IPR000873">
    <property type="entry name" value="AMP-dep_synth/lig_dom"/>
</dbReference>
<dbReference type="SUPFAM" id="SSF56801">
    <property type="entry name" value="Acetyl-CoA synthetase-like"/>
    <property type="match status" value="1"/>
</dbReference>
<feature type="domain" description="AMP-binding enzyme C-terminal" evidence="2">
    <location>
        <begin position="409"/>
        <end position="484"/>
    </location>
</feature>
<keyword evidence="4" id="KW-1185">Reference proteome</keyword>
<dbReference type="Gene3D" id="3.30.300.30">
    <property type="match status" value="1"/>
</dbReference>
<feature type="domain" description="AMP-dependent synthetase/ligase" evidence="1">
    <location>
        <begin position="15"/>
        <end position="361"/>
    </location>
</feature>
<accession>A0ABT2M6F4</accession>
<name>A0ABT2M6F4_9MYCO</name>
<dbReference type="Pfam" id="PF00501">
    <property type="entry name" value="AMP-binding"/>
    <property type="match status" value="1"/>
</dbReference>
<comment type="caution">
    <text evidence="3">The sequence shown here is derived from an EMBL/GenBank/DDBJ whole genome shotgun (WGS) entry which is preliminary data.</text>
</comment>
<evidence type="ECO:0000259" key="2">
    <source>
        <dbReference type="Pfam" id="PF13193"/>
    </source>
</evidence>
<dbReference type="InterPro" id="IPR045851">
    <property type="entry name" value="AMP-bd_C_sf"/>
</dbReference>
<evidence type="ECO:0000259" key="1">
    <source>
        <dbReference type="Pfam" id="PF00501"/>
    </source>
</evidence>
<dbReference type="PANTHER" id="PTHR43767">
    <property type="entry name" value="LONG-CHAIN-FATTY-ACID--COA LIGASE"/>
    <property type="match status" value="1"/>
</dbReference>
<dbReference type="EMBL" id="JAODWD010000001">
    <property type="protein sequence ID" value="MCT7657846.1"/>
    <property type="molecule type" value="Genomic_DNA"/>
</dbReference>
<sequence length="502" mass="53734">MRLIDYLDRGALIAADAACVIDGDRSLTYTEVATASHRIGGGLRRHGVGLGSRVAVLSPNSVGAFLAVLGVLRSRATWIPANVRATTDELAEQLRIAEATALFYDPALRAVAADLQRAVPTLRWTIPLDDLPYDDEPVPDPPESSTREVILGFTGGTTGRPKAVVASARNVVAMTTALLAHVDIGDPAVYLAAAPLTHAAGILCFPVLATGGTIVIHRGVDVAEILDTIERQRVTFLFLPPTVIYMMLAAPGVRDRDYSSLRAFVYAAAPMAPEKVRQAIDVFGPCMVQLYGQSEAAMICTVMTADDHREALTHAPHRLESCGRPSVVARVAVMDDDGNLLPSGAVGEIVVRGPLVMEGYLGDPDPSVRAHGWHHTGDIGRLDADGFVYLLDRKKDMIVTGGFNVFSAEVETAVLTHPAVAQCAVVGTPDPHWGEAVTAVIETLPGADVTPTELIAHCKALLSGVKCPKRVEIWPELPRSAAGKILKRQVRETFWQQASRRI</sequence>
<dbReference type="InterPro" id="IPR020845">
    <property type="entry name" value="AMP-binding_CS"/>
</dbReference>
<dbReference type="Pfam" id="PF13193">
    <property type="entry name" value="AMP-binding_C"/>
    <property type="match status" value="1"/>
</dbReference>
<protein>
    <submittedName>
        <fullName evidence="3">AMP-binding protein</fullName>
    </submittedName>
</protein>
<evidence type="ECO:0000313" key="4">
    <source>
        <dbReference type="Proteomes" id="UP001206639"/>
    </source>
</evidence>
<organism evidence="3 4">
    <name type="scientific">Mycobacterium deserti</name>
    <dbReference type="NCBI Taxonomy" id="2978347"/>
    <lineage>
        <taxon>Bacteria</taxon>
        <taxon>Bacillati</taxon>
        <taxon>Actinomycetota</taxon>
        <taxon>Actinomycetes</taxon>
        <taxon>Mycobacteriales</taxon>
        <taxon>Mycobacteriaceae</taxon>
        <taxon>Mycobacterium</taxon>
    </lineage>
</organism>
<proteinExistence type="predicted"/>
<dbReference type="PROSITE" id="PS00455">
    <property type="entry name" value="AMP_BINDING"/>
    <property type="match status" value="1"/>
</dbReference>
<gene>
    <name evidence="3" type="ORF">N4S67_05375</name>
</gene>
<reference evidence="4" key="1">
    <citation type="submission" date="2023-07" db="EMBL/GenBank/DDBJ databases">
        <authorList>
            <person name="Deng Y."/>
            <person name="Zhang Y.-Q."/>
        </authorList>
    </citation>
    <scope>NUCLEOTIDE SEQUENCE [LARGE SCALE GENOMIC DNA]</scope>
    <source>
        <strain evidence="4">CPCC 205710</strain>
    </source>
</reference>
<dbReference type="PANTHER" id="PTHR43767:SF7">
    <property type="entry name" value="MEDIUM_LONG-CHAIN-FATTY-ACID--COA LIGASE FADD8"/>
    <property type="match status" value="1"/>
</dbReference>
<dbReference type="InterPro" id="IPR025110">
    <property type="entry name" value="AMP-bd_C"/>
</dbReference>
<dbReference type="RefSeq" id="WP_260991858.1">
    <property type="nucleotide sequence ID" value="NZ_JAODWD010000001.1"/>
</dbReference>
<evidence type="ECO:0000313" key="3">
    <source>
        <dbReference type="EMBL" id="MCT7657846.1"/>
    </source>
</evidence>